<feature type="region of interest" description="Disordered" evidence="1">
    <location>
        <begin position="229"/>
        <end position="249"/>
    </location>
</feature>
<evidence type="ECO:0000313" key="2">
    <source>
        <dbReference type="EMBL" id="QHS94378.1"/>
    </source>
</evidence>
<feature type="compositionally biased region" description="Acidic residues" evidence="1">
    <location>
        <begin position="240"/>
        <end position="249"/>
    </location>
</feature>
<dbReference type="AlphaFoldDB" id="A0A6C0BSJ7"/>
<reference evidence="2" key="1">
    <citation type="journal article" date="2020" name="Nature">
        <title>Giant virus diversity and host interactions through global metagenomics.</title>
        <authorList>
            <person name="Schulz F."/>
            <person name="Roux S."/>
            <person name="Paez-Espino D."/>
            <person name="Jungbluth S."/>
            <person name="Walsh D.A."/>
            <person name="Denef V.J."/>
            <person name="McMahon K.D."/>
            <person name="Konstantinidis K.T."/>
            <person name="Eloe-Fadrosh E.A."/>
            <person name="Kyrpides N.C."/>
            <person name="Woyke T."/>
        </authorList>
    </citation>
    <scope>NUCLEOTIDE SEQUENCE</scope>
    <source>
        <strain evidence="2">GVMAG-M-3300018416-26</strain>
    </source>
</reference>
<dbReference type="EMBL" id="MN739221">
    <property type="protein sequence ID" value="QHS94378.1"/>
    <property type="molecule type" value="Genomic_DNA"/>
</dbReference>
<evidence type="ECO:0000256" key="1">
    <source>
        <dbReference type="SAM" id="MobiDB-lite"/>
    </source>
</evidence>
<proteinExistence type="predicted"/>
<dbReference type="Pfam" id="PF19196">
    <property type="entry name" value="DUF5871"/>
    <property type="match status" value="1"/>
</dbReference>
<name>A0A6C0BSJ7_9ZZZZ</name>
<sequence>MNSIVLSRDFNIKNVQFDDKMRSLDTGSKMKYISYLKNPLIIQTPECYLPYGINNSTMDDENSNKYTMDISFRDMDNRPGLQRFFNIMKEMDTLIVSEAFKNQKEWLRKSYPNKDVVEALYSPIIKYAKDKDSGEITDAYPPTFKMKIPYNNDKFTCEFFDIESNPLKSEYILATNMKGAKAITLVKCNGIWFAGGKFGCSWKAIQVQITPKLNSVGCAIRRCDDDIMDDNTMSQKNSDEDSEAESDDE</sequence>
<protein>
    <submittedName>
        <fullName evidence="2">Uncharacterized protein</fullName>
    </submittedName>
</protein>
<organism evidence="2">
    <name type="scientific">viral metagenome</name>
    <dbReference type="NCBI Taxonomy" id="1070528"/>
    <lineage>
        <taxon>unclassified sequences</taxon>
        <taxon>metagenomes</taxon>
        <taxon>organismal metagenomes</taxon>
    </lineage>
</organism>
<accession>A0A6C0BSJ7</accession>
<dbReference type="InterPro" id="IPR043804">
    <property type="entry name" value="DUF5871"/>
</dbReference>